<evidence type="ECO:0000313" key="2">
    <source>
        <dbReference type="EMBL" id="EMS67457.1"/>
    </source>
</evidence>
<gene>
    <name evidence="2" type="ORF">TRIUR3_13155</name>
</gene>
<feature type="region of interest" description="Disordered" evidence="1">
    <location>
        <begin position="117"/>
        <end position="164"/>
    </location>
</feature>
<reference evidence="2" key="1">
    <citation type="journal article" date="2013" name="Nature">
        <title>Draft genome of the wheat A-genome progenitor Triticum urartu.</title>
        <authorList>
            <person name="Ling H.Q."/>
            <person name="Zhao S."/>
            <person name="Liu D."/>
            <person name="Wang J."/>
            <person name="Sun H."/>
            <person name="Zhang C."/>
            <person name="Fan H."/>
            <person name="Li D."/>
            <person name="Dong L."/>
            <person name="Tao Y."/>
            <person name="Gao C."/>
            <person name="Wu H."/>
            <person name="Li Y."/>
            <person name="Cui Y."/>
            <person name="Guo X."/>
            <person name="Zheng S."/>
            <person name="Wang B."/>
            <person name="Yu K."/>
            <person name="Liang Q."/>
            <person name="Yang W."/>
            <person name="Lou X."/>
            <person name="Chen J."/>
            <person name="Feng M."/>
            <person name="Jian J."/>
            <person name="Zhang X."/>
            <person name="Luo G."/>
            <person name="Jiang Y."/>
            <person name="Liu J."/>
            <person name="Wang Z."/>
            <person name="Sha Y."/>
            <person name="Zhang B."/>
            <person name="Wu H."/>
            <person name="Tang D."/>
            <person name="Shen Q."/>
            <person name="Xue P."/>
            <person name="Zou S."/>
            <person name="Wang X."/>
            <person name="Liu X."/>
            <person name="Wang F."/>
            <person name="Yang Y."/>
            <person name="An X."/>
            <person name="Dong Z."/>
            <person name="Zhang K."/>
            <person name="Zhang X."/>
            <person name="Luo M.C."/>
            <person name="Dvorak J."/>
            <person name="Tong Y."/>
            <person name="Wang J."/>
            <person name="Yang H."/>
            <person name="Li Z."/>
            <person name="Wang D."/>
            <person name="Zhang A."/>
            <person name="Wang J."/>
        </authorList>
    </citation>
    <scope>NUCLEOTIDE SEQUENCE</scope>
</reference>
<dbReference type="AlphaFoldDB" id="M8A4Z8"/>
<proteinExistence type="predicted"/>
<dbReference type="EMBL" id="KD019106">
    <property type="protein sequence ID" value="EMS67457.1"/>
    <property type="molecule type" value="Genomic_DNA"/>
</dbReference>
<feature type="region of interest" description="Disordered" evidence="1">
    <location>
        <begin position="1"/>
        <end position="20"/>
    </location>
</feature>
<organism evidence="2">
    <name type="scientific">Triticum urartu</name>
    <name type="common">Red wild einkorn</name>
    <name type="synonym">Crithodium urartu</name>
    <dbReference type="NCBI Taxonomy" id="4572"/>
    <lineage>
        <taxon>Eukaryota</taxon>
        <taxon>Viridiplantae</taxon>
        <taxon>Streptophyta</taxon>
        <taxon>Embryophyta</taxon>
        <taxon>Tracheophyta</taxon>
        <taxon>Spermatophyta</taxon>
        <taxon>Magnoliopsida</taxon>
        <taxon>Liliopsida</taxon>
        <taxon>Poales</taxon>
        <taxon>Poaceae</taxon>
        <taxon>BOP clade</taxon>
        <taxon>Pooideae</taxon>
        <taxon>Triticodae</taxon>
        <taxon>Triticeae</taxon>
        <taxon>Triticinae</taxon>
        <taxon>Triticum</taxon>
    </lineage>
</organism>
<name>M8A4Z8_TRIUA</name>
<feature type="compositionally biased region" description="Polar residues" evidence="1">
    <location>
        <begin position="117"/>
        <end position="126"/>
    </location>
</feature>
<protein>
    <submittedName>
        <fullName evidence="2">Uncharacterized protein</fullName>
    </submittedName>
</protein>
<sequence length="164" mass="16674">MSRSSVLGARPLGGGGCRSTSTPIATSIGAASRSTSTPIAACAHGGDRSMSTPHVASTCGSMSTRYSRSTLHSAFTGGGDCSSLVDASTSTSYVMSLSACEIAQLRCLLDDWDSSPTVSAGSVTDSSDIEKPLPTHSAESESNYKPKGVASPPLGPMSLVRPRE</sequence>
<feature type="compositionally biased region" description="Basic and acidic residues" evidence="1">
    <location>
        <begin position="128"/>
        <end position="144"/>
    </location>
</feature>
<accession>M8A4Z8</accession>
<evidence type="ECO:0000256" key="1">
    <source>
        <dbReference type="SAM" id="MobiDB-lite"/>
    </source>
</evidence>